<gene>
    <name evidence="1" type="ORF">SDC9_104505</name>
</gene>
<comment type="caution">
    <text evidence="1">The sequence shown here is derived from an EMBL/GenBank/DDBJ whole genome shotgun (WGS) entry which is preliminary data.</text>
</comment>
<name>A0A645AWR7_9ZZZZ</name>
<evidence type="ECO:0000313" key="1">
    <source>
        <dbReference type="EMBL" id="MPM57682.1"/>
    </source>
</evidence>
<dbReference type="AlphaFoldDB" id="A0A645AWR7"/>
<dbReference type="EMBL" id="VSSQ01016391">
    <property type="protein sequence ID" value="MPM57682.1"/>
    <property type="molecule type" value="Genomic_DNA"/>
</dbReference>
<organism evidence="1">
    <name type="scientific">bioreactor metagenome</name>
    <dbReference type="NCBI Taxonomy" id="1076179"/>
    <lineage>
        <taxon>unclassified sequences</taxon>
        <taxon>metagenomes</taxon>
        <taxon>ecological metagenomes</taxon>
    </lineage>
</organism>
<sequence length="318" mass="37580">MKILQTIGILIFLNLSVNSQEIQRINTKDLISVSNKFGLDSALHLSGGFPIYRIDSITALDLLDKMITYTRYSPSEYFFNEMAHNWTNEKVKFKTQNLALLQLNEIKSKKRDKYNKLIVLDDKLIISIIKQEIQIEQQLISCYNFCDSLSDCQKKEFPNFFQRIPNAFTGETPLIIKDYKASQENCYKIMRLLGELKSDYFDPKKYKYHKSKLRPYERDRDIFRFEEHYREYDSALVNLNGNYNSINELDFSKEPKLQKIIKGFNEDKCWKFILQNDRRGFLDLGCLFAPLSGFGVQYKIELIDRNKLLIVIIDEWIS</sequence>
<protein>
    <submittedName>
        <fullName evidence="1">Uncharacterized protein</fullName>
    </submittedName>
</protein>
<proteinExistence type="predicted"/>
<reference evidence="1" key="1">
    <citation type="submission" date="2019-08" db="EMBL/GenBank/DDBJ databases">
        <authorList>
            <person name="Kucharzyk K."/>
            <person name="Murdoch R.W."/>
            <person name="Higgins S."/>
            <person name="Loffler F."/>
        </authorList>
    </citation>
    <scope>NUCLEOTIDE SEQUENCE</scope>
</reference>
<accession>A0A645AWR7</accession>